<keyword evidence="4" id="KW-0217">Developmental protein</keyword>
<dbReference type="InterPro" id="IPR000152">
    <property type="entry name" value="EGF-type_Asp/Asn_hydroxyl_site"/>
</dbReference>
<dbReference type="GO" id="GO:0040024">
    <property type="term" value="P:dauer larval development"/>
    <property type="evidence" value="ECO:0007669"/>
    <property type="project" value="UniProtKB-ARBA"/>
</dbReference>
<dbReference type="GO" id="GO:0007219">
    <property type="term" value="P:Notch signaling pathway"/>
    <property type="evidence" value="ECO:0007669"/>
    <property type="project" value="UniProtKB-KW"/>
</dbReference>
<keyword evidence="20" id="KW-0325">Glycoprotein</keyword>
<dbReference type="PRINTS" id="PR01452">
    <property type="entry name" value="LNOTCHREPEAT"/>
</dbReference>
<feature type="domain" description="EGF-like" evidence="23">
    <location>
        <begin position="41"/>
        <end position="80"/>
    </location>
</feature>
<comment type="caution">
    <text evidence="25">The sequence shown here is derived from an EMBL/GenBank/DDBJ whole genome shotgun (WGS) entry which is preliminary data.</text>
</comment>
<keyword evidence="8" id="KW-0812">Transmembrane</keyword>
<evidence type="ECO:0000256" key="4">
    <source>
        <dbReference type="ARBA" id="ARBA00022473"/>
    </source>
</evidence>
<keyword evidence="18" id="KW-0010">Activator</keyword>
<evidence type="ECO:0000256" key="19">
    <source>
        <dbReference type="ARBA" id="ARBA00023163"/>
    </source>
</evidence>
<keyword evidence="15" id="KW-0040">ANK repeat</keyword>
<dbReference type="InterPro" id="IPR018097">
    <property type="entry name" value="EGF_Ca-bd_CS"/>
</dbReference>
<sequence>MLIERHCENGCRNGGKCGKTTDGSWGCKCLTGFEGEQCEIERNPCSKSPSPCKHKGNCVNIGNDRYRCDCAPGWIGPNCEENRNDCEKIVCANGGKCHDKVNHFQCECSRGFTGRHCKTSVHVDKFNRTDLMDKENCKKAGCEAKYGNHRCDSECNLFACQFDGSDCSTKQAQPFGKCPQASYCAHVFADGKCDEICNNERCLFDGFDCLERHQQAICPWMVDCAKVYADGHCDEQCNQANCGWDGGDCVHDAHEPDPTADDQPKLLLGELFLALALHPSTLFSDNMALFRQFLVALSAHLRASERNGVRYDEKAEEAGKRSKRKAEEKGVVEGIALFLQVDVTMCNMITPGTLAQSTQLVGVHTLCFSDLENIAAYLGAANAKQVIGLFEFS</sequence>
<evidence type="ECO:0000256" key="14">
    <source>
        <dbReference type="ARBA" id="ARBA00023015"/>
    </source>
</evidence>
<evidence type="ECO:0000256" key="2">
    <source>
        <dbReference type="ARBA" id="ARBA00004251"/>
    </source>
</evidence>
<evidence type="ECO:0000256" key="9">
    <source>
        <dbReference type="ARBA" id="ARBA00022729"/>
    </source>
</evidence>
<dbReference type="CDD" id="cd00054">
    <property type="entry name" value="EGF_CA"/>
    <property type="match status" value="2"/>
</dbReference>
<dbReference type="SUPFAM" id="SSF90193">
    <property type="entry name" value="Notch domain"/>
    <property type="match status" value="3"/>
</dbReference>
<dbReference type="PANTHER" id="PTHR45836">
    <property type="entry name" value="SLIT HOMOLOG"/>
    <property type="match status" value="1"/>
</dbReference>
<dbReference type="InterPro" id="IPR000742">
    <property type="entry name" value="EGF"/>
</dbReference>
<dbReference type="Pfam" id="PF12661">
    <property type="entry name" value="hEGF"/>
    <property type="match status" value="1"/>
</dbReference>
<evidence type="ECO:0000259" key="23">
    <source>
        <dbReference type="PROSITE" id="PS50026"/>
    </source>
</evidence>
<keyword evidence="9" id="KW-0732">Signal</keyword>
<evidence type="ECO:0000256" key="10">
    <source>
        <dbReference type="ARBA" id="ARBA00022737"/>
    </source>
</evidence>
<dbReference type="GO" id="GO:0005886">
    <property type="term" value="C:plasma membrane"/>
    <property type="evidence" value="ECO:0007669"/>
    <property type="project" value="UniProtKB-SubCell"/>
</dbReference>
<dbReference type="PROSITE" id="PS00010">
    <property type="entry name" value="ASX_HYDROXYL"/>
    <property type="match status" value="1"/>
</dbReference>
<dbReference type="Gene3D" id="3.30.70.3310">
    <property type="match status" value="1"/>
</dbReference>
<keyword evidence="21" id="KW-0539">Nucleus</keyword>
<keyword evidence="19" id="KW-0804">Transcription</keyword>
<evidence type="ECO:0000256" key="17">
    <source>
        <dbReference type="ARBA" id="ARBA00023157"/>
    </source>
</evidence>
<evidence type="ECO:0000256" key="8">
    <source>
        <dbReference type="ARBA" id="ARBA00022692"/>
    </source>
</evidence>
<dbReference type="Proteomes" id="UP001620626">
    <property type="component" value="Unassembled WGS sequence"/>
</dbReference>
<dbReference type="SMART" id="SM00181">
    <property type="entry name" value="EGF"/>
    <property type="match status" value="3"/>
</dbReference>
<keyword evidence="11" id="KW-0221">Differentiation</keyword>
<evidence type="ECO:0000256" key="15">
    <source>
        <dbReference type="ARBA" id="ARBA00023043"/>
    </source>
</evidence>
<evidence type="ECO:0000256" key="3">
    <source>
        <dbReference type="ARBA" id="ARBA00004613"/>
    </source>
</evidence>
<dbReference type="EMBL" id="JBICBT010000337">
    <property type="protein sequence ID" value="KAL3116947.1"/>
    <property type="molecule type" value="Genomic_DNA"/>
</dbReference>
<dbReference type="GO" id="GO:0005576">
    <property type="term" value="C:extracellular region"/>
    <property type="evidence" value="ECO:0007669"/>
    <property type="project" value="UniProtKB-SubCell"/>
</dbReference>
<keyword evidence="16" id="KW-0472">Membrane</keyword>
<evidence type="ECO:0000256" key="16">
    <source>
        <dbReference type="ARBA" id="ARBA00023136"/>
    </source>
</evidence>
<feature type="disulfide bond" evidence="22">
    <location>
        <begin position="7"/>
        <end position="17"/>
    </location>
</feature>
<feature type="domain" description="LNR" evidence="24">
    <location>
        <begin position="178"/>
        <end position="222"/>
    </location>
</feature>
<dbReference type="PROSITE" id="PS01187">
    <property type="entry name" value="EGF_CA"/>
    <property type="match status" value="1"/>
</dbReference>
<evidence type="ECO:0000256" key="20">
    <source>
        <dbReference type="ARBA" id="ARBA00023180"/>
    </source>
</evidence>
<dbReference type="SUPFAM" id="SSF57196">
    <property type="entry name" value="EGF/Laminin"/>
    <property type="match status" value="3"/>
</dbReference>
<feature type="disulfide bond" evidence="22">
    <location>
        <begin position="70"/>
        <end position="79"/>
    </location>
</feature>
<proteinExistence type="predicted"/>
<dbReference type="AlphaFoldDB" id="A0ABD2LNY0"/>
<evidence type="ECO:0000256" key="1">
    <source>
        <dbReference type="ARBA" id="ARBA00004123"/>
    </source>
</evidence>
<gene>
    <name evidence="25" type="ORF">niasHT_002906</name>
</gene>
<evidence type="ECO:0000256" key="22">
    <source>
        <dbReference type="PROSITE-ProRule" id="PRU00076"/>
    </source>
</evidence>
<dbReference type="GO" id="GO:0061629">
    <property type="term" value="F:RNA polymerase II-specific DNA-binding transcription factor binding"/>
    <property type="evidence" value="ECO:0007669"/>
    <property type="project" value="UniProtKB-ARBA"/>
</dbReference>
<dbReference type="SMART" id="SM00179">
    <property type="entry name" value="EGF_CA"/>
    <property type="match status" value="2"/>
</dbReference>
<comment type="subcellular location">
    <subcellularLocation>
        <location evidence="2">Cell membrane</location>
        <topology evidence="2">Single-pass type I membrane protein</topology>
    </subcellularLocation>
    <subcellularLocation>
        <location evidence="1">Nucleus</location>
    </subcellularLocation>
    <subcellularLocation>
        <location evidence="3">Secreted</location>
    </subcellularLocation>
</comment>
<keyword evidence="10" id="KW-0677">Repeat</keyword>
<dbReference type="GO" id="GO:0001708">
    <property type="term" value="P:cell fate specification"/>
    <property type="evidence" value="ECO:0007669"/>
    <property type="project" value="UniProtKB-ARBA"/>
</dbReference>
<dbReference type="PANTHER" id="PTHR45836:SF4">
    <property type="entry name" value="PROTEIN SLIT"/>
    <property type="match status" value="1"/>
</dbReference>
<dbReference type="PROSITE" id="PS00022">
    <property type="entry name" value="EGF_1"/>
    <property type="match status" value="3"/>
</dbReference>
<keyword evidence="13" id="KW-1133">Transmembrane helix</keyword>
<dbReference type="InterPro" id="IPR035993">
    <property type="entry name" value="Notch-like_dom_sf"/>
</dbReference>
<evidence type="ECO:0000256" key="5">
    <source>
        <dbReference type="ARBA" id="ARBA00022475"/>
    </source>
</evidence>
<keyword evidence="26" id="KW-1185">Reference proteome</keyword>
<accession>A0ABD2LNY0</accession>
<feature type="disulfide bond" evidence="22">
    <location>
        <begin position="108"/>
        <end position="117"/>
    </location>
</feature>
<reference evidence="25 26" key="1">
    <citation type="submission" date="2024-10" db="EMBL/GenBank/DDBJ databases">
        <authorList>
            <person name="Kim D."/>
        </authorList>
    </citation>
    <scope>NUCLEOTIDE SEQUENCE [LARGE SCALE GENOMIC DNA]</scope>
    <source>
        <strain evidence="25">BH-2024</strain>
    </source>
</reference>
<dbReference type="PROSITE" id="PS50258">
    <property type="entry name" value="LNR"/>
    <property type="match status" value="2"/>
</dbReference>
<evidence type="ECO:0000256" key="6">
    <source>
        <dbReference type="ARBA" id="ARBA00022525"/>
    </source>
</evidence>
<dbReference type="Pfam" id="PF00008">
    <property type="entry name" value="EGF"/>
    <property type="match status" value="1"/>
</dbReference>
<dbReference type="Gene3D" id="3.30.300.320">
    <property type="match status" value="1"/>
</dbReference>
<dbReference type="Gene3D" id="2.10.25.10">
    <property type="entry name" value="Laminin"/>
    <property type="match status" value="3"/>
</dbReference>
<dbReference type="InterPro" id="IPR013032">
    <property type="entry name" value="EGF-like_CS"/>
</dbReference>
<keyword evidence="5" id="KW-1003">Cell membrane</keyword>
<evidence type="ECO:0000256" key="12">
    <source>
        <dbReference type="ARBA" id="ARBA00022976"/>
    </source>
</evidence>
<evidence type="ECO:0000256" key="18">
    <source>
        <dbReference type="ARBA" id="ARBA00023159"/>
    </source>
</evidence>
<keyword evidence="7 22" id="KW-0245">EGF-like domain</keyword>
<dbReference type="FunFam" id="2.10.25.10:FF:000004">
    <property type="entry name" value="Neurogenic locus notch 1"/>
    <property type="match status" value="1"/>
</dbReference>
<dbReference type="Pfam" id="PF00066">
    <property type="entry name" value="Notch"/>
    <property type="match status" value="3"/>
</dbReference>
<organism evidence="25 26">
    <name type="scientific">Heterodera trifolii</name>
    <dbReference type="NCBI Taxonomy" id="157864"/>
    <lineage>
        <taxon>Eukaryota</taxon>
        <taxon>Metazoa</taxon>
        <taxon>Ecdysozoa</taxon>
        <taxon>Nematoda</taxon>
        <taxon>Chromadorea</taxon>
        <taxon>Rhabditida</taxon>
        <taxon>Tylenchina</taxon>
        <taxon>Tylenchomorpha</taxon>
        <taxon>Tylenchoidea</taxon>
        <taxon>Heteroderidae</taxon>
        <taxon>Heteroderinae</taxon>
        <taxon>Heterodera</taxon>
    </lineage>
</organism>
<evidence type="ECO:0000313" key="25">
    <source>
        <dbReference type="EMBL" id="KAL3116947.1"/>
    </source>
</evidence>
<dbReference type="InterPro" id="IPR051355">
    <property type="entry name" value="Notch/Slit_guidance"/>
</dbReference>
<dbReference type="GO" id="GO:0090575">
    <property type="term" value="C:RNA polymerase II transcription regulator complex"/>
    <property type="evidence" value="ECO:0007669"/>
    <property type="project" value="UniProtKB-ARBA"/>
</dbReference>
<keyword evidence="17 22" id="KW-1015">Disulfide bond</keyword>
<feature type="domain" description="LNR" evidence="24">
    <location>
        <begin position="137"/>
        <end position="174"/>
    </location>
</feature>
<dbReference type="PROSITE" id="PS01186">
    <property type="entry name" value="EGF_2"/>
    <property type="match status" value="3"/>
</dbReference>
<dbReference type="InterPro" id="IPR001881">
    <property type="entry name" value="EGF-like_Ca-bd_dom"/>
</dbReference>
<evidence type="ECO:0000256" key="21">
    <source>
        <dbReference type="ARBA" id="ARBA00023242"/>
    </source>
</evidence>
<evidence type="ECO:0000256" key="11">
    <source>
        <dbReference type="ARBA" id="ARBA00022782"/>
    </source>
</evidence>
<name>A0ABD2LNY0_9BILA</name>
<evidence type="ECO:0000259" key="24">
    <source>
        <dbReference type="PROSITE" id="PS50258"/>
    </source>
</evidence>
<dbReference type="PROSITE" id="PS50026">
    <property type="entry name" value="EGF_3"/>
    <property type="match status" value="3"/>
</dbReference>
<evidence type="ECO:0000313" key="26">
    <source>
        <dbReference type="Proteomes" id="UP001620626"/>
    </source>
</evidence>
<protein>
    <submittedName>
        <fullName evidence="25">Uncharacterized protein</fullName>
    </submittedName>
</protein>
<feature type="domain" description="EGF-like" evidence="23">
    <location>
        <begin position="3"/>
        <end position="39"/>
    </location>
</feature>
<keyword evidence="12" id="KW-0914">Notch signaling pathway</keyword>
<keyword evidence="6" id="KW-0964">Secreted</keyword>
<dbReference type="GO" id="GO:0022611">
    <property type="term" value="P:dormancy process"/>
    <property type="evidence" value="ECO:0007669"/>
    <property type="project" value="UniProtKB-ARBA"/>
</dbReference>
<dbReference type="SMART" id="SM00004">
    <property type="entry name" value="NL"/>
    <property type="match status" value="3"/>
</dbReference>
<dbReference type="FunFam" id="2.10.25.10:FF:000053">
    <property type="entry name" value="Slit guidance ligand 2"/>
    <property type="match status" value="1"/>
</dbReference>
<evidence type="ECO:0000256" key="7">
    <source>
        <dbReference type="ARBA" id="ARBA00022536"/>
    </source>
</evidence>
<evidence type="ECO:0000256" key="13">
    <source>
        <dbReference type="ARBA" id="ARBA00022989"/>
    </source>
</evidence>
<dbReference type="FunFam" id="3.30.300.320:FF:000001">
    <property type="entry name" value="Neurogenic locus notch 1"/>
    <property type="match status" value="1"/>
</dbReference>
<keyword evidence="14" id="KW-0805">Transcription regulation</keyword>
<dbReference type="InterPro" id="IPR000800">
    <property type="entry name" value="Notch_dom"/>
</dbReference>
<feature type="disulfide bond" evidence="22">
    <location>
        <begin position="29"/>
        <end position="38"/>
    </location>
</feature>
<comment type="caution">
    <text evidence="22">Lacks conserved residue(s) required for the propagation of feature annotation.</text>
</comment>
<feature type="domain" description="EGF-like" evidence="23">
    <location>
        <begin position="82"/>
        <end position="118"/>
    </location>
</feature>